<reference evidence="2 3" key="1">
    <citation type="submission" date="2016-10" db="EMBL/GenBank/DDBJ databases">
        <authorList>
            <person name="de Groot N.N."/>
        </authorList>
    </citation>
    <scope>NUCLEOTIDE SEQUENCE [LARGE SCALE GENOMIC DNA]</scope>
    <source>
        <strain evidence="2 3">DSM 43019</strain>
    </source>
</reference>
<evidence type="ECO:0000256" key="1">
    <source>
        <dbReference type="SAM" id="MobiDB-lite"/>
    </source>
</evidence>
<accession>A0A1I2HBN0</accession>
<evidence type="ECO:0000313" key="2">
    <source>
        <dbReference type="EMBL" id="SFF26939.1"/>
    </source>
</evidence>
<feature type="compositionally biased region" description="Low complexity" evidence="1">
    <location>
        <begin position="63"/>
        <end position="75"/>
    </location>
</feature>
<sequence length="99" mass="10824">MFRTRPGLPRFDATLTSADVHERAEQVAVPDFDWMSTPILAFVDALLHIDMNAPLPPRRHHFAPPAAIPHPAGAPTTPPIDAAAHSAGHFLADLTRIHR</sequence>
<dbReference type="OrthoDB" id="3298553at2"/>
<evidence type="ECO:0000313" key="3">
    <source>
        <dbReference type="Proteomes" id="UP000199645"/>
    </source>
</evidence>
<dbReference type="AlphaFoldDB" id="A0A1I2HBN0"/>
<dbReference type="EMBL" id="FONV01000008">
    <property type="protein sequence ID" value="SFF26939.1"/>
    <property type="molecule type" value="Genomic_DNA"/>
</dbReference>
<proteinExistence type="predicted"/>
<organism evidence="2 3">
    <name type="scientific">Actinoplanes philippinensis</name>
    <dbReference type="NCBI Taxonomy" id="35752"/>
    <lineage>
        <taxon>Bacteria</taxon>
        <taxon>Bacillati</taxon>
        <taxon>Actinomycetota</taxon>
        <taxon>Actinomycetes</taxon>
        <taxon>Micromonosporales</taxon>
        <taxon>Micromonosporaceae</taxon>
        <taxon>Actinoplanes</taxon>
    </lineage>
</organism>
<dbReference type="RefSeq" id="WP_093616727.1">
    <property type="nucleotide sequence ID" value="NZ_BOMT01000085.1"/>
</dbReference>
<keyword evidence="3" id="KW-1185">Reference proteome</keyword>
<protein>
    <submittedName>
        <fullName evidence="2">Uncharacterized protein</fullName>
    </submittedName>
</protein>
<name>A0A1I2HBN0_9ACTN</name>
<gene>
    <name evidence="2" type="ORF">SAMN05421541_1085</name>
</gene>
<feature type="region of interest" description="Disordered" evidence="1">
    <location>
        <begin position="60"/>
        <end position="82"/>
    </location>
</feature>
<dbReference type="Proteomes" id="UP000199645">
    <property type="component" value="Unassembled WGS sequence"/>
</dbReference>